<proteinExistence type="predicted"/>
<dbReference type="AlphaFoldDB" id="A0AAV4GJZ3"/>
<evidence type="ECO:0000313" key="1">
    <source>
        <dbReference type="EMBL" id="GFR85599.1"/>
    </source>
</evidence>
<dbReference type="Proteomes" id="UP000762676">
    <property type="component" value="Unassembled WGS sequence"/>
</dbReference>
<gene>
    <name evidence="1" type="ORF">ElyMa_004178300</name>
</gene>
<evidence type="ECO:0000313" key="2">
    <source>
        <dbReference type="Proteomes" id="UP000762676"/>
    </source>
</evidence>
<organism evidence="1 2">
    <name type="scientific">Elysia marginata</name>
    <dbReference type="NCBI Taxonomy" id="1093978"/>
    <lineage>
        <taxon>Eukaryota</taxon>
        <taxon>Metazoa</taxon>
        <taxon>Spiralia</taxon>
        <taxon>Lophotrochozoa</taxon>
        <taxon>Mollusca</taxon>
        <taxon>Gastropoda</taxon>
        <taxon>Heterobranchia</taxon>
        <taxon>Euthyneura</taxon>
        <taxon>Panpulmonata</taxon>
        <taxon>Sacoglossa</taxon>
        <taxon>Placobranchoidea</taxon>
        <taxon>Plakobranchidae</taxon>
        <taxon>Elysia</taxon>
    </lineage>
</organism>
<keyword evidence="2" id="KW-1185">Reference proteome</keyword>
<protein>
    <submittedName>
        <fullName evidence="1">Uncharacterized protein</fullName>
    </submittedName>
</protein>
<sequence length="104" mass="12183">MTGHQSTDQDVRAPVYRSRCQGTDLQIKMSGHRPADQDVWAKRRNEDNGEKDAGQLGKLAQDQSEWQMLLFRDLYTLPRMENFDNNDDDDDDDLIFSTIYWVSR</sequence>
<dbReference type="EMBL" id="BMAT01008465">
    <property type="protein sequence ID" value="GFR85599.1"/>
    <property type="molecule type" value="Genomic_DNA"/>
</dbReference>
<comment type="caution">
    <text evidence="1">The sequence shown here is derived from an EMBL/GenBank/DDBJ whole genome shotgun (WGS) entry which is preliminary data.</text>
</comment>
<accession>A0AAV4GJZ3</accession>
<name>A0AAV4GJZ3_9GAST</name>
<reference evidence="1 2" key="1">
    <citation type="journal article" date="2021" name="Elife">
        <title>Chloroplast acquisition without the gene transfer in kleptoplastic sea slugs, Plakobranchus ocellatus.</title>
        <authorList>
            <person name="Maeda T."/>
            <person name="Takahashi S."/>
            <person name="Yoshida T."/>
            <person name="Shimamura S."/>
            <person name="Takaki Y."/>
            <person name="Nagai Y."/>
            <person name="Toyoda A."/>
            <person name="Suzuki Y."/>
            <person name="Arimoto A."/>
            <person name="Ishii H."/>
            <person name="Satoh N."/>
            <person name="Nishiyama T."/>
            <person name="Hasebe M."/>
            <person name="Maruyama T."/>
            <person name="Minagawa J."/>
            <person name="Obokata J."/>
            <person name="Shigenobu S."/>
        </authorList>
    </citation>
    <scope>NUCLEOTIDE SEQUENCE [LARGE SCALE GENOMIC DNA]</scope>
</reference>